<dbReference type="OrthoDB" id="5325112at2759"/>
<evidence type="ECO:0000256" key="5">
    <source>
        <dbReference type="SAM" id="MobiDB-lite"/>
    </source>
</evidence>
<protein>
    <recommendedName>
        <fullName evidence="6">CNH domain-containing protein</fullName>
    </recommendedName>
</protein>
<evidence type="ECO:0000313" key="8">
    <source>
        <dbReference type="Proteomes" id="UP000054321"/>
    </source>
</evidence>
<feature type="domain" description="CNH" evidence="6">
    <location>
        <begin position="44"/>
        <end position="470"/>
    </location>
</feature>
<dbReference type="GO" id="GO:0034058">
    <property type="term" value="P:endosomal vesicle fusion"/>
    <property type="evidence" value="ECO:0007669"/>
    <property type="project" value="TreeGrafter"/>
</dbReference>
<evidence type="ECO:0000259" key="6">
    <source>
        <dbReference type="PROSITE" id="PS50219"/>
    </source>
</evidence>
<evidence type="ECO:0000313" key="7">
    <source>
        <dbReference type="EMBL" id="KIN06161.1"/>
    </source>
</evidence>
<dbReference type="InterPro" id="IPR032914">
    <property type="entry name" value="Vam6/VPS39/TRAP1"/>
</dbReference>
<dbReference type="EMBL" id="KN832871">
    <property type="protein sequence ID" value="KIN06161.1"/>
    <property type="molecule type" value="Genomic_DNA"/>
</dbReference>
<evidence type="ECO:0000256" key="4">
    <source>
        <dbReference type="ARBA" id="ARBA00022927"/>
    </source>
</evidence>
<evidence type="ECO:0000256" key="1">
    <source>
        <dbReference type="ARBA" id="ARBA00004496"/>
    </source>
</evidence>
<name>A0A0C3HD44_OIDMZ</name>
<feature type="region of interest" description="Disordered" evidence="5">
    <location>
        <begin position="239"/>
        <end position="355"/>
    </location>
</feature>
<keyword evidence="2" id="KW-0813">Transport</keyword>
<dbReference type="InParanoid" id="A0A0C3HD44"/>
<feature type="compositionally biased region" description="Basic and acidic residues" evidence="5">
    <location>
        <begin position="307"/>
        <end position="316"/>
    </location>
</feature>
<dbReference type="STRING" id="913774.A0A0C3HD44"/>
<dbReference type="GO" id="GO:0006914">
    <property type="term" value="P:autophagy"/>
    <property type="evidence" value="ECO:0007669"/>
    <property type="project" value="TreeGrafter"/>
</dbReference>
<keyword evidence="4" id="KW-0653">Protein transport</keyword>
<dbReference type="PANTHER" id="PTHR12894">
    <property type="entry name" value="CNH DOMAIN CONTAINING"/>
    <property type="match status" value="1"/>
</dbReference>
<proteinExistence type="predicted"/>
<accession>A0A0C3HD44</accession>
<feature type="compositionally biased region" description="Low complexity" evidence="5">
    <location>
        <begin position="319"/>
        <end position="329"/>
    </location>
</feature>
<keyword evidence="3" id="KW-0963">Cytoplasm</keyword>
<gene>
    <name evidence="7" type="ORF">OIDMADRAFT_113954</name>
</gene>
<feature type="compositionally biased region" description="Polar residues" evidence="5">
    <location>
        <begin position="252"/>
        <end position="269"/>
    </location>
</feature>
<keyword evidence="8" id="KW-1185">Reference proteome</keyword>
<dbReference type="GO" id="GO:0015031">
    <property type="term" value="P:protein transport"/>
    <property type="evidence" value="ECO:0007669"/>
    <property type="project" value="UniProtKB-KW"/>
</dbReference>
<dbReference type="Proteomes" id="UP000054321">
    <property type="component" value="Unassembled WGS sequence"/>
</dbReference>
<dbReference type="AlphaFoldDB" id="A0A0C3HD44"/>
<organism evidence="7 8">
    <name type="scientific">Oidiodendron maius (strain Zn)</name>
    <dbReference type="NCBI Taxonomy" id="913774"/>
    <lineage>
        <taxon>Eukaryota</taxon>
        <taxon>Fungi</taxon>
        <taxon>Dikarya</taxon>
        <taxon>Ascomycota</taxon>
        <taxon>Pezizomycotina</taxon>
        <taxon>Leotiomycetes</taxon>
        <taxon>Leotiomycetes incertae sedis</taxon>
        <taxon>Myxotrichaceae</taxon>
        <taxon>Oidiodendron</taxon>
    </lineage>
</organism>
<dbReference type="PROSITE" id="PS50219">
    <property type="entry name" value="CNH"/>
    <property type="match status" value="1"/>
</dbReference>
<dbReference type="GO" id="GO:0005737">
    <property type="term" value="C:cytoplasm"/>
    <property type="evidence" value="ECO:0007669"/>
    <property type="project" value="UniProtKB-SubCell"/>
</dbReference>
<dbReference type="GO" id="GO:0016020">
    <property type="term" value="C:membrane"/>
    <property type="evidence" value="ECO:0007669"/>
    <property type="project" value="TreeGrafter"/>
</dbReference>
<dbReference type="HOGENOM" id="CLU_008225_0_0_1"/>
<sequence length="1198" mass="132861">MDQGDPEGIQGSTLEPLNLTDTGPYVFRSLLDNVPLAADGDRDDIEINCVEFLEQNLYVGTSASEILHFVQIPPDPDDVSGGPSYILASRLQPAFHNPPTPARPGIQQILLLPTVSKACVLCNWTVTFYSLPELSPVFEIAQIRSCNWIGGLDLNVDQKGGRQDGKSASVTVLLSLNRKMRVIRIGEEPRAIKTVDYAGCTLSIRRDSFACVADSRSYALIDVDRQLKIPLFPISSLDDSQSSDVGGRVQDISGNTGSSLPRNTTSTQGGHAIASDNRGHSRSTSLGPFVSGNSRKHDSRGGSGDYSGRETPDTLFRESSPAPTTSPRPASHEPSQSSNKPLPPAPSESTSTDQANPALTLPLVDLKPHIVSPTPHEFLLVTGTVPKDPGVGIFVNLEGDVTRSTLEFDSYPDVLVTDGRGVGVDPTSANLEDEEEGFVLASMARNLGEEQRHGIQIQRWDLDPGEGEIQKFWLETPSAFAQGKRLKATRVGLRYVVDPGDVFFDEVVDRLRLKHFSPFATRSMDVSVMSAANVDSRTATSLEQVSAEKELFESGDSLPKGWEAKRNEEEKQFAERLGHSRTHVVAWAGKDIWWTVRNPVTLRLEAMLSTALRNEVRNGQKYTAVDSRKTIEIINSLRGREAKSEAEFLSLGYIRQRAGLLLLMSILDTQSGQPLDADRRATEEALLEGGLDPRVVLAIIPPLRNEIVEGRTGIWIHGGIKDLAENLIAHGIMDSGIDSVPDHVIDFLHTYLSTWRKKKGFGSVANENEVFRSVDASLLIILLHLDKSSPQDLPNLKTVRAELYELVDLGVDCFERAVSLLESHHRLYVLSRLYHGRKMLGEVLSTWRRILEGENDEGGEFREGEQQMREYLGKIRNTTLVHEYGVWLATRNPRLGIQLFADDKSQVKFQPTQVVNILREGAPGAVKDYLEFLVFNKDHVEYINDLITYYLEIVTSKLEQSDKAKAILAQTYESYRALRPPKPTYRQFITENAIDEEWWHSRLRLLQLLGGSQGSASDYDVAAILRQIAPYTQELVPEIIILNGRQSQHEDALHLLTHGLGDYDTAINYCLLGGSSIFHPKPGTLSPKTIPTREEQSRLFGFLLAEFLRIEDISNRVEQTSILLERFGSWFDVGYVLSLIPDSWSVELVSGFLVNALKRIVRERSESMIAKSLSGAENLKVSAELIQRIDAVGPSIEA</sequence>
<reference evidence="7 8" key="1">
    <citation type="submission" date="2014-04" db="EMBL/GenBank/DDBJ databases">
        <authorList>
            <consortium name="DOE Joint Genome Institute"/>
            <person name="Kuo A."/>
            <person name="Martino E."/>
            <person name="Perotto S."/>
            <person name="Kohler A."/>
            <person name="Nagy L.G."/>
            <person name="Floudas D."/>
            <person name="Copeland A."/>
            <person name="Barry K.W."/>
            <person name="Cichocki N."/>
            <person name="Veneault-Fourrey C."/>
            <person name="LaButti K."/>
            <person name="Lindquist E.A."/>
            <person name="Lipzen A."/>
            <person name="Lundell T."/>
            <person name="Morin E."/>
            <person name="Murat C."/>
            <person name="Sun H."/>
            <person name="Tunlid A."/>
            <person name="Henrissat B."/>
            <person name="Grigoriev I.V."/>
            <person name="Hibbett D.S."/>
            <person name="Martin F."/>
            <person name="Nordberg H.P."/>
            <person name="Cantor M.N."/>
            <person name="Hua S.X."/>
        </authorList>
    </citation>
    <scope>NUCLEOTIDE SEQUENCE [LARGE SCALE GENOMIC DNA]</scope>
    <source>
        <strain evidence="7 8">Zn</strain>
    </source>
</reference>
<dbReference type="InterPro" id="IPR001180">
    <property type="entry name" value="CNH_dom"/>
</dbReference>
<reference evidence="8" key="2">
    <citation type="submission" date="2015-01" db="EMBL/GenBank/DDBJ databases">
        <title>Evolutionary Origins and Diversification of the Mycorrhizal Mutualists.</title>
        <authorList>
            <consortium name="DOE Joint Genome Institute"/>
            <consortium name="Mycorrhizal Genomics Consortium"/>
            <person name="Kohler A."/>
            <person name="Kuo A."/>
            <person name="Nagy L.G."/>
            <person name="Floudas D."/>
            <person name="Copeland A."/>
            <person name="Barry K.W."/>
            <person name="Cichocki N."/>
            <person name="Veneault-Fourrey C."/>
            <person name="LaButti K."/>
            <person name="Lindquist E.A."/>
            <person name="Lipzen A."/>
            <person name="Lundell T."/>
            <person name="Morin E."/>
            <person name="Murat C."/>
            <person name="Riley R."/>
            <person name="Ohm R."/>
            <person name="Sun H."/>
            <person name="Tunlid A."/>
            <person name="Henrissat B."/>
            <person name="Grigoriev I.V."/>
            <person name="Hibbett D.S."/>
            <person name="Martin F."/>
        </authorList>
    </citation>
    <scope>NUCLEOTIDE SEQUENCE [LARGE SCALE GENOMIC DNA]</scope>
    <source>
        <strain evidence="8">Zn</strain>
    </source>
</reference>
<comment type="subcellular location">
    <subcellularLocation>
        <location evidence="1">Cytoplasm</location>
    </subcellularLocation>
</comment>
<evidence type="ECO:0000256" key="2">
    <source>
        <dbReference type="ARBA" id="ARBA00022448"/>
    </source>
</evidence>
<dbReference type="PANTHER" id="PTHR12894:SF27">
    <property type="entry name" value="TRANSFORMING GROWTH FACTOR-BETA RECEPTOR-ASSOCIATED PROTEIN 1"/>
    <property type="match status" value="1"/>
</dbReference>
<evidence type="ECO:0000256" key="3">
    <source>
        <dbReference type="ARBA" id="ARBA00022490"/>
    </source>
</evidence>